<accession>A0ABT6A5Z2</accession>
<dbReference type="Pfam" id="PF00498">
    <property type="entry name" value="FHA"/>
    <property type="match status" value="1"/>
</dbReference>
<reference evidence="3 4" key="1">
    <citation type="submission" date="2023-03" db="EMBL/GenBank/DDBJ databases">
        <title>Draft genome sequence of Streptomyces sp. K1PA1 isolated from peat swamp forest in Thailand.</title>
        <authorList>
            <person name="Klaysubun C."/>
            <person name="Duangmal K."/>
        </authorList>
    </citation>
    <scope>NUCLEOTIDE SEQUENCE [LARGE SCALE GENOMIC DNA]</scope>
    <source>
        <strain evidence="3 4">K1PA1</strain>
    </source>
</reference>
<dbReference type="Proteomes" id="UP001221150">
    <property type="component" value="Unassembled WGS sequence"/>
</dbReference>
<dbReference type="PROSITE" id="PS50006">
    <property type="entry name" value="FHA_DOMAIN"/>
    <property type="match status" value="1"/>
</dbReference>
<keyword evidence="4" id="KW-1185">Reference proteome</keyword>
<evidence type="ECO:0000259" key="2">
    <source>
        <dbReference type="PROSITE" id="PS50006"/>
    </source>
</evidence>
<dbReference type="RefSeq" id="WP_276109611.1">
    <property type="nucleotide sequence ID" value="NZ_JARJBB010000007.1"/>
</dbReference>
<organism evidence="3 4">
    <name type="scientific">Streptomyces tropicalis</name>
    <dbReference type="NCBI Taxonomy" id="3034234"/>
    <lineage>
        <taxon>Bacteria</taxon>
        <taxon>Bacillati</taxon>
        <taxon>Actinomycetota</taxon>
        <taxon>Actinomycetes</taxon>
        <taxon>Kitasatosporales</taxon>
        <taxon>Streptomycetaceae</taxon>
        <taxon>Streptomyces</taxon>
    </lineage>
</organism>
<protein>
    <submittedName>
        <fullName evidence="3">FHA domain-containing protein</fullName>
    </submittedName>
</protein>
<comment type="caution">
    <text evidence="3">The sequence shown here is derived from an EMBL/GenBank/DDBJ whole genome shotgun (WGS) entry which is preliminary data.</text>
</comment>
<gene>
    <name evidence="3" type="ORF">P3H78_15730</name>
</gene>
<dbReference type="InterPro" id="IPR000253">
    <property type="entry name" value="FHA_dom"/>
</dbReference>
<dbReference type="Gene3D" id="2.60.200.20">
    <property type="match status" value="1"/>
</dbReference>
<feature type="domain" description="FHA" evidence="2">
    <location>
        <begin position="249"/>
        <end position="308"/>
    </location>
</feature>
<dbReference type="InterPro" id="IPR008984">
    <property type="entry name" value="SMAD_FHA_dom_sf"/>
</dbReference>
<proteinExistence type="predicted"/>
<evidence type="ECO:0000313" key="4">
    <source>
        <dbReference type="Proteomes" id="UP001221150"/>
    </source>
</evidence>
<name>A0ABT6A5Z2_9ACTN</name>
<keyword evidence="1" id="KW-0597">Phosphoprotein</keyword>
<evidence type="ECO:0000313" key="3">
    <source>
        <dbReference type="EMBL" id="MDF3300054.1"/>
    </source>
</evidence>
<dbReference type="SUPFAM" id="SSF49879">
    <property type="entry name" value="SMAD/FHA domain"/>
    <property type="match status" value="1"/>
</dbReference>
<sequence>MRVTGAVVDVSNVCWSDALPPVGRHFPLIERVFLVREAWRRQFGEHTSMTLVADGSLRRQLSPTDQLRLRQLERDGDVQFAPMADPVLLTLAEERGLHVISRDQFTDLRRAFPWIERSPGRFLTWSTDGGTVRLMPSGIRSVSPQAVSRALEGKALKFEQHLDHRDAAHRKILGHHWRCENRRCLKALYWPDRLHDWPLLGRRGVPICGGCRDEVRQLGVRTRPRSFVVADLRTGEEYLRFPVGEGDALEVGRGALPHGINLGSDEVNTPSEVNRVSRRHLMLSVESGSVNSQVTAVDLDSANGTVLERGITSRRLKPGERIAFREKDRLVLGGAVTLRLSGQQHFSDEQQALPRLGTAGGGQTRLLTPVDIEALEI</sequence>
<evidence type="ECO:0000256" key="1">
    <source>
        <dbReference type="ARBA" id="ARBA00022553"/>
    </source>
</evidence>
<dbReference type="EMBL" id="JARJBB010000007">
    <property type="protein sequence ID" value="MDF3300054.1"/>
    <property type="molecule type" value="Genomic_DNA"/>
</dbReference>